<protein>
    <submittedName>
        <fullName evidence="2">Uncharacterized protein</fullName>
    </submittedName>
</protein>
<dbReference type="AlphaFoldDB" id="A0A397U646"/>
<keyword evidence="3" id="KW-1185">Reference proteome</keyword>
<reference evidence="2 3" key="1">
    <citation type="submission" date="2018-06" db="EMBL/GenBank/DDBJ databases">
        <title>Comparative genomics reveals the genomic features of Rhizophagus irregularis, R. cerebriforme, R. diaphanum and Gigaspora rosea, and their symbiotic lifestyle signature.</title>
        <authorList>
            <person name="Morin E."/>
            <person name="San Clemente H."/>
            <person name="Chen E.C.H."/>
            <person name="De La Providencia I."/>
            <person name="Hainaut M."/>
            <person name="Kuo A."/>
            <person name="Kohler A."/>
            <person name="Murat C."/>
            <person name="Tang N."/>
            <person name="Roy S."/>
            <person name="Loubradou J."/>
            <person name="Henrissat B."/>
            <person name="Grigoriev I.V."/>
            <person name="Corradi N."/>
            <person name="Roux C."/>
            <person name="Martin F.M."/>
        </authorList>
    </citation>
    <scope>NUCLEOTIDE SEQUENCE [LARGE SCALE GENOMIC DNA]</scope>
    <source>
        <strain evidence="2 3">DAOM 194757</strain>
    </source>
</reference>
<evidence type="ECO:0000313" key="2">
    <source>
        <dbReference type="EMBL" id="RIB05770.1"/>
    </source>
</evidence>
<accession>A0A397U646</accession>
<dbReference type="Proteomes" id="UP000266673">
    <property type="component" value="Unassembled WGS sequence"/>
</dbReference>
<evidence type="ECO:0000313" key="3">
    <source>
        <dbReference type="Proteomes" id="UP000266673"/>
    </source>
</evidence>
<dbReference type="EMBL" id="QKWP01001921">
    <property type="protein sequence ID" value="RIB05770.1"/>
    <property type="molecule type" value="Genomic_DNA"/>
</dbReference>
<sequence>MGNKQPGQHPGQNTFITDNNNNNSNDKADKDDINDDNAQISDDELYLSDEQGGTTFVLTTKMQTLPTKIYKNNILQAEESQKLLQSFLQNKLIRPLNNAIKLANKTKPPSDKKEAGEDIAIKSIYPNYQSKPEVEPLFGEDLESIIFKENEKNKPEKFKHIYTLAVFQNRKYKPSKIFAEQMGYMLCVQGLALWANYKSKSLYEGAEASNRNDSYIGNKDYRFIINKKKLVLEPTMQVKFLGFDINSTSITLAIPRRKERTKLYAAGAGIFTEFIIRSQISVRKLDLQLQEMEQKRDHSSNPDSGYLYRCFQNRLRAIINSQTAYGLWNKEQRTNHINFLELAAIKKTILT</sequence>
<name>A0A397U646_9GLOM</name>
<proteinExistence type="predicted"/>
<gene>
    <name evidence="2" type="ORF">C2G38_2218742</name>
</gene>
<dbReference type="OrthoDB" id="2420776at2759"/>
<evidence type="ECO:0000256" key="1">
    <source>
        <dbReference type="SAM" id="MobiDB-lite"/>
    </source>
</evidence>
<comment type="caution">
    <text evidence="2">The sequence shown here is derived from an EMBL/GenBank/DDBJ whole genome shotgun (WGS) entry which is preliminary data.</text>
</comment>
<organism evidence="2 3">
    <name type="scientific">Gigaspora rosea</name>
    <dbReference type="NCBI Taxonomy" id="44941"/>
    <lineage>
        <taxon>Eukaryota</taxon>
        <taxon>Fungi</taxon>
        <taxon>Fungi incertae sedis</taxon>
        <taxon>Mucoromycota</taxon>
        <taxon>Glomeromycotina</taxon>
        <taxon>Glomeromycetes</taxon>
        <taxon>Diversisporales</taxon>
        <taxon>Gigasporaceae</taxon>
        <taxon>Gigaspora</taxon>
    </lineage>
</organism>
<feature type="region of interest" description="Disordered" evidence="1">
    <location>
        <begin position="1"/>
        <end position="46"/>
    </location>
</feature>